<keyword evidence="4" id="KW-0328">Glycosyltransferase</keyword>
<comment type="pathway">
    <text evidence="2">Glycolipid biosynthesis; glycosylphosphatidylinositol-anchor biosynthesis.</text>
</comment>
<sequence>MTYDEPSGWRQRLAPWRPALVAAFGSWLAANVAYVVASVYTWRVTKTPAPGLPDIGNTWHHQDATFYTQIAERGYHANPDSVAFYPLYPITVRVVDWVLPGRALIAAFAVTTVCAYLLLVVMFRLVETEFDTRVAGRSIAFLAAFPTAFFLFGAYNESMFVLLCVASLYAARRSNFWLAGAFAGLAGGTRLFGLLLAVPVAWEYLRQRDGKLGRIRWDVLSFGLMPLGLIAYMIYCKVSWGNWLAFVDAQKHWDRQYTWPGHALWDGMKAIGGMPWLNEWHTLTLFEVAATLFAIVLTVLGFVGPWKFRKDQYYLLLATVLPLLLTNCTIVGNNRWLMSAPRFVLEYTAIFIVLARIGKSPAFEKVYIAAGYMLQALMLATFLLDVTFVA</sequence>
<reference evidence="11 12" key="1">
    <citation type="submission" date="2021-01" db="EMBL/GenBank/DDBJ databases">
        <title>Whole genome shotgun sequence of Actinoplanes durhamensis NBRC 14914.</title>
        <authorList>
            <person name="Komaki H."/>
            <person name="Tamura T."/>
        </authorList>
    </citation>
    <scope>NUCLEOTIDE SEQUENCE [LARGE SCALE GENOMIC DNA]</scope>
    <source>
        <strain evidence="11 12">NBRC 14914</strain>
    </source>
</reference>
<protein>
    <recommendedName>
        <fullName evidence="13">Mannosyltransferase (PIG-V)</fullName>
    </recommendedName>
</protein>
<keyword evidence="6 10" id="KW-0812">Transmembrane</keyword>
<feature type="transmembrane region" description="Helical" evidence="10">
    <location>
        <begin position="217"/>
        <end position="235"/>
    </location>
</feature>
<feature type="transmembrane region" description="Helical" evidence="10">
    <location>
        <begin position="367"/>
        <end position="389"/>
    </location>
</feature>
<evidence type="ECO:0000256" key="9">
    <source>
        <dbReference type="ARBA" id="ARBA00023136"/>
    </source>
</evidence>
<name>A0ABQ3ZCS1_9ACTN</name>
<evidence type="ECO:0000256" key="5">
    <source>
        <dbReference type="ARBA" id="ARBA00022679"/>
    </source>
</evidence>
<evidence type="ECO:0000256" key="2">
    <source>
        <dbReference type="ARBA" id="ARBA00004687"/>
    </source>
</evidence>
<keyword evidence="5" id="KW-0808">Transferase</keyword>
<evidence type="ECO:0000256" key="4">
    <source>
        <dbReference type="ARBA" id="ARBA00022676"/>
    </source>
</evidence>
<feature type="transmembrane region" description="Helical" evidence="10">
    <location>
        <begin position="20"/>
        <end position="42"/>
    </location>
</feature>
<evidence type="ECO:0008006" key="13">
    <source>
        <dbReference type="Google" id="ProtNLM"/>
    </source>
</evidence>
<keyword evidence="9 10" id="KW-0472">Membrane</keyword>
<feature type="transmembrane region" description="Helical" evidence="10">
    <location>
        <begin position="283"/>
        <end position="306"/>
    </location>
</feature>
<keyword evidence="7" id="KW-0256">Endoplasmic reticulum</keyword>
<dbReference type="Pfam" id="PF04188">
    <property type="entry name" value="Mannosyl_trans2"/>
    <property type="match status" value="1"/>
</dbReference>
<evidence type="ECO:0000313" key="12">
    <source>
        <dbReference type="Proteomes" id="UP000637628"/>
    </source>
</evidence>
<proteinExistence type="predicted"/>
<dbReference type="InterPro" id="IPR007315">
    <property type="entry name" value="PIG-V/Gpi18"/>
</dbReference>
<evidence type="ECO:0000256" key="10">
    <source>
        <dbReference type="SAM" id="Phobius"/>
    </source>
</evidence>
<accession>A0ABQ3ZCS1</accession>
<feature type="transmembrane region" description="Helical" evidence="10">
    <location>
        <begin position="103"/>
        <end position="126"/>
    </location>
</feature>
<feature type="transmembrane region" description="Helical" evidence="10">
    <location>
        <begin position="313"/>
        <end position="332"/>
    </location>
</feature>
<dbReference type="Proteomes" id="UP000637628">
    <property type="component" value="Unassembled WGS sequence"/>
</dbReference>
<comment type="subcellular location">
    <subcellularLocation>
        <location evidence="1">Endoplasmic reticulum membrane</location>
        <topology evidence="1">Multi-pass membrane protein</topology>
    </subcellularLocation>
</comment>
<dbReference type="EMBL" id="BOML01000085">
    <property type="protein sequence ID" value="GIE07622.1"/>
    <property type="molecule type" value="Genomic_DNA"/>
</dbReference>
<gene>
    <name evidence="11" type="ORF">Adu01nite_89720</name>
</gene>
<keyword evidence="12" id="KW-1185">Reference proteome</keyword>
<feature type="transmembrane region" description="Helical" evidence="10">
    <location>
        <begin position="176"/>
        <end position="205"/>
    </location>
</feature>
<dbReference type="PANTHER" id="PTHR12468:SF2">
    <property type="entry name" value="GPI MANNOSYLTRANSFERASE 2"/>
    <property type="match status" value="1"/>
</dbReference>
<feature type="transmembrane region" description="Helical" evidence="10">
    <location>
        <begin position="338"/>
        <end position="355"/>
    </location>
</feature>
<keyword evidence="8 10" id="KW-1133">Transmembrane helix</keyword>
<evidence type="ECO:0000256" key="3">
    <source>
        <dbReference type="ARBA" id="ARBA00022502"/>
    </source>
</evidence>
<comment type="caution">
    <text evidence="11">The sequence shown here is derived from an EMBL/GenBank/DDBJ whole genome shotgun (WGS) entry which is preliminary data.</text>
</comment>
<organism evidence="11 12">
    <name type="scientific">Paractinoplanes durhamensis</name>
    <dbReference type="NCBI Taxonomy" id="113563"/>
    <lineage>
        <taxon>Bacteria</taxon>
        <taxon>Bacillati</taxon>
        <taxon>Actinomycetota</taxon>
        <taxon>Actinomycetes</taxon>
        <taxon>Micromonosporales</taxon>
        <taxon>Micromonosporaceae</taxon>
        <taxon>Paractinoplanes</taxon>
    </lineage>
</organism>
<evidence type="ECO:0000256" key="6">
    <source>
        <dbReference type="ARBA" id="ARBA00022692"/>
    </source>
</evidence>
<keyword evidence="3" id="KW-0337">GPI-anchor biosynthesis</keyword>
<evidence type="ECO:0000256" key="8">
    <source>
        <dbReference type="ARBA" id="ARBA00022989"/>
    </source>
</evidence>
<evidence type="ECO:0000256" key="7">
    <source>
        <dbReference type="ARBA" id="ARBA00022824"/>
    </source>
</evidence>
<evidence type="ECO:0000313" key="11">
    <source>
        <dbReference type="EMBL" id="GIE07622.1"/>
    </source>
</evidence>
<dbReference type="PANTHER" id="PTHR12468">
    <property type="entry name" value="GPI MANNOSYLTRANSFERASE 2"/>
    <property type="match status" value="1"/>
</dbReference>
<evidence type="ECO:0000256" key="1">
    <source>
        <dbReference type="ARBA" id="ARBA00004477"/>
    </source>
</evidence>
<feature type="transmembrane region" description="Helical" evidence="10">
    <location>
        <begin position="138"/>
        <end position="156"/>
    </location>
</feature>